<dbReference type="NCBIfam" id="NF006606">
    <property type="entry name" value="PRK09165.1"/>
    <property type="match status" value="1"/>
</dbReference>
<dbReference type="GO" id="GO:0005524">
    <property type="term" value="F:ATP binding"/>
    <property type="evidence" value="ECO:0007669"/>
    <property type="project" value="UniProtKB-UniRule"/>
</dbReference>
<dbReference type="PROSITE" id="PS51199">
    <property type="entry name" value="SF4_HELICASE"/>
    <property type="match status" value="1"/>
</dbReference>
<dbReference type="Gene3D" id="3.40.50.300">
    <property type="entry name" value="P-loop containing nucleotide triphosphate hydrolases"/>
    <property type="match status" value="1"/>
</dbReference>
<name>A0A286GK02_9PROT</name>
<evidence type="ECO:0000256" key="14">
    <source>
        <dbReference type="RuleBase" id="RU362085"/>
    </source>
</evidence>
<organism evidence="16 17">
    <name type="scientific">Caenispirillum bisanense</name>
    <dbReference type="NCBI Taxonomy" id="414052"/>
    <lineage>
        <taxon>Bacteria</taxon>
        <taxon>Pseudomonadati</taxon>
        <taxon>Pseudomonadota</taxon>
        <taxon>Alphaproteobacteria</taxon>
        <taxon>Rhodospirillales</taxon>
        <taxon>Novispirillaceae</taxon>
        <taxon>Caenispirillum</taxon>
    </lineage>
</organism>
<evidence type="ECO:0000313" key="16">
    <source>
        <dbReference type="EMBL" id="SOD95865.1"/>
    </source>
</evidence>
<dbReference type="InterPro" id="IPR003593">
    <property type="entry name" value="AAA+_ATPase"/>
</dbReference>
<evidence type="ECO:0000256" key="12">
    <source>
        <dbReference type="ARBA" id="ARBA00048954"/>
    </source>
</evidence>
<dbReference type="InterPro" id="IPR007694">
    <property type="entry name" value="DNA_helicase_DnaB-like_C"/>
</dbReference>
<dbReference type="EMBL" id="OCNJ01000005">
    <property type="protein sequence ID" value="SOD95865.1"/>
    <property type="molecule type" value="Genomic_DNA"/>
</dbReference>
<evidence type="ECO:0000256" key="4">
    <source>
        <dbReference type="ARBA" id="ARBA00022705"/>
    </source>
</evidence>
<dbReference type="GO" id="GO:0005829">
    <property type="term" value="C:cytosol"/>
    <property type="evidence" value="ECO:0007669"/>
    <property type="project" value="TreeGrafter"/>
</dbReference>
<comment type="similarity">
    <text evidence="1 14">Belongs to the helicase family. DnaB subfamily.</text>
</comment>
<keyword evidence="8 14" id="KW-0067">ATP-binding</keyword>
<evidence type="ECO:0000256" key="7">
    <source>
        <dbReference type="ARBA" id="ARBA00022806"/>
    </source>
</evidence>
<dbReference type="AlphaFoldDB" id="A0A286GK02"/>
<feature type="domain" description="SF4 helicase" evidence="15">
    <location>
        <begin position="194"/>
        <end position="504"/>
    </location>
</feature>
<evidence type="ECO:0000256" key="5">
    <source>
        <dbReference type="ARBA" id="ARBA00022741"/>
    </source>
</evidence>
<dbReference type="GO" id="GO:0006269">
    <property type="term" value="P:DNA replication, synthesis of primer"/>
    <property type="evidence" value="ECO:0007669"/>
    <property type="project" value="UniProtKB-UniRule"/>
</dbReference>
<keyword evidence="3 14" id="KW-0639">Primosome</keyword>
<dbReference type="Gene3D" id="1.10.860.10">
    <property type="entry name" value="DNAb Helicase, Chain A"/>
    <property type="match status" value="1"/>
</dbReference>
<dbReference type="GO" id="GO:0043139">
    <property type="term" value="F:5'-3' DNA helicase activity"/>
    <property type="evidence" value="ECO:0007669"/>
    <property type="project" value="UniProtKB-EC"/>
</dbReference>
<evidence type="ECO:0000256" key="3">
    <source>
        <dbReference type="ARBA" id="ARBA00022515"/>
    </source>
</evidence>
<evidence type="ECO:0000256" key="9">
    <source>
        <dbReference type="ARBA" id="ARBA00023125"/>
    </source>
</evidence>
<keyword evidence="9 14" id="KW-0238">DNA-binding</keyword>
<dbReference type="InterPro" id="IPR007693">
    <property type="entry name" value="DNA_helicase_DnaB-like_N"/>
</dbReference>
<accession>A0A286GK02</accession>
<evidence type="ECO:0000256" key="6">
    <source>
        <dbReference type="ARBA" id="ARBA00022801"/>
    </source>
</evidence>
<evidence type="ECO:0000256" key="11">
    <source>
        <dbReference type="ARBA" id="ARBA00044932"/>
    </source>
</evidence>
<dbReference type="InterPro" id="IPR027417">
    <property type="entry name" value="P-loop_NTPase"/>
</dbReference>
<dbReference type="Pfam" id="PF00772">
    <property type="entry name" value="DnaB"/>
    <property type="match status" value="1"/>
</dbReference>
<dbReference type="InterPro" id="IPR007692">
    <property type="entry name" value="DNA_helicase_DnaB"/>
</dbReference>
<dbReference type="PANTHER" id="PTHR30153:SF2">
    <property type="entry name" value="REPLICATIVE DNA HELICASE"/>
    <property type="match status" value="1"/>
</dbReference>
<dbReference type="NCBIfam" id="TIGR00665">
    <property type="entry name" value="DnaB"/>
    <property type="match status" value="1"/>
</dbReference>
<dbReference type="InterPro" id="IPR016136">
    <property type="entry name" value="DNA_helicase_N/primase_C"/>
</dbReference>
<dbReference type="SMART" id="SM00382">
    <property type="entry name" value="AAA"/>
    <property type="match status" value="1"/>
</dbReference>
<gene>
    <name evidence="16" type="ORF">SAMN05421508_10535</name>
</gene>
<evidence type="ECO:0000256" key="1">
    <source>
        <dbReference type="ARBA" id="ARBA00008428"/>
    </source>
</evidence>
<dbReference type="GO" id="GO:0042802">
    <property type="term" value="F:identical protein binding"/>
    <property type="evidence" value="ECO:0007669"/>
    <property type="project" value="UniProtKB-ARBA"/>
</dbReference>
<dbReference type="CDD" id="cd00984">
    <property type="entry name" value="DnaB_C"/>
    <property type="match status" value="1"/>
</dbReference>
<dbReference type="RefSeq" id="WP_245913458.1">
    <property type="nucleotide sequence ID" value="NZ_OCNJ01000005.1"/>
</dbReference>
<keyword evidence="6 14" id="KW-0378">Hydrolase</keyword>
<keyword evidence="4 14" id="KW-0235">DNA replication</keyword>
<dbReference type="SUPFAM" id="SSF52540">
    <property type="entry name" value="P-loop containing nucleoside triphosphate hydrolases"/>
    <property type="match status" value="1"/>
</dbReference>
<sequence>MHLTAIPGGGDAAAAATPARIPPHNYEAEQALLGAILVNNRAFEKVSEYLRPEHFAHPAHAAIYRACGKLIEAGHTVTPVTLKTYLERDPAVQEVGGMDYLATLVNSVVTIVNAAEYGRQIYDLHLRRELIDLGEKLVNDAFTVDFETTARTHIESAEQSLYDLATTGETDKGFVDFASALAGAIEMAQNAHRRAGSLAGCTTGLIDLDRKLGGLHKSDLLILAGRPSMGKTSLATNIAFNAAKAYREEVDENGTRKVVDGGRVAFFSLEMSAEQLATRILAEQAEISGHKLRTGELDDADFQRMIQVSQELQNLPLYIDDTPALTVSALRTRCRRLARQNGGQGLGLIIIDYLQLLSGGGGKGSSENRVQEVSAITRGLKALAKEMNVPVMALSQLSRAVEQRDDKKPQLSDLRESGSIEQDADVVMFVYREEYYLARAEPGRKPEEQEDKFLERYTAWQERLGKAANVGEVIIGKQRHGPIGTVRLFFDGNYTKFGNLVTQDGYEDDGE</sequence>
<evidence type="ECO:0000256" key="8">
    <source>
        <dbReference type="ARBA" id="ARBA00022840"/>
    </source>
</evidence>
<comment type="function">
    <text evidence="11 14">The main replicative DNA helicase, it participates in initiation and elongation during chromosome replication. Travels ahead of the DNA replisome, separating dsDNA into templates for DNA synthesis. A processive ATP-dependent 5'-3' DNA helicase it has DNA-dependent ATPase activity.</text>
</comment>
<reference evidence="16 17" key="1">
    <citation type="submission" date="2017-09" db="EMBL/GenBank/DDBJ databases">
        <authorList>
            <person name="Ehlers B."/>
            <person name="Leendertz F.H."/>
        </authorList>
    </citation>
    <scope>NUCLEOTIDE SEQUENCE [LARGE SCALE GENOMIC DNA]</scope>
    <source>
        <strain evidence="16 17">USBA 140</strain>
    </source>
</reference>
<dbReference type="PANTHER" id="PTHR30153">
    <property type="entry name" value="REPLICATIVE DNA HELICASE DNAB"/>
    <property type="match status" value="1"/>
</dbReference>
<proteinExistence type="inferred from homology"/>
<evidence type="ECO:0000256" key="10">
    <source>
        <dbReference type="ARBA" id="ARBA00023235"/>
    </source>
</evidence>
<keyword evidence="17" id="KW-1185">Reference proteome</keyword>
<dbReference type="FunFam" id="3.40.50.300:FF:000076">
    <property type="entry name" value="Replicative DNA helicase"/>
    <property type="match status" value="1"/>
</dbReference>
<comment type="catalytic activity">
    <reaction evidence="12 14">
        <text>ATP + H2O = ADP + phosphate + H(+)</text>
        <dbReference type="Rhea" id="RHEA:13065"/>
        <dbReference type="ChEBI" id="CHEBI:15377"/>
        <dbReference type="ChEBI" id="CHEBI:15378"/>
        <dbReference type="ChEBI" id="CHEBI:30616"/>
        <dbReference type="ChEBI" id="CHEBI:43474"/>
        <dbReference type="ChEBI" id="CHEBI:456216"/>
        <dbReference type="EC" id="5.6.2.3"/>
    </reaction>
</comment>
<dbReference type="Proteomes" id="UP000219621">
    <property type="component" value="Unassembled WGS sequence"/>
</dbReference>
<dbReference type="Pfam" id="PF03796">
    <property type="entry name" value="DnaB_C"/>
    <property type="match status" value="1"/>
</dbReference>
<dbReference type="GO" id="GO:0003677">
    <property type="term" value="F:DNA binding"/>
    <property type="evidence" value="ECO:0007669"/>
    <property type="project" value="UniProtKB-UniRule"/>
</dbReference>
<evidence type="ECO:0000256" key="13">
    <source>
        <dbReference type="NCBIfam" id="TIGR00665"/>
    </source>
</evidence>
<keyword evidence="7 14" id="KW-0347">Helicase</keyword>
<evidence type="ECO:0000259" key="15">
    <source>
        <dbReference type="PROSITE" id="PS51199"/>
    </source>
</evidence>
<keyword evidence="10" id="KW-0413">Isomerase</keyword>
<evidence type="ECO:0000313" key="17">
    <source>
        <dbReference type="Proteomes" id="UP000219621"/>
    </source>
</evidence>
<keyword evidence="5 14" id="KW-0547">Nucleotide-binding</keyword>
<comment type="subunit">
    <text evidence="2">Homohexamer.</text>
</comment>
<protein>
    <recommendedName>
        <fullName evidence="13 14">Replicative DNA helicase</fullName>
        <ecNumber evidence="13 14">5.6.2.3</ecNumber>
    </recommendedName>
</protein>
<dbReference type="GO" id="GO:0016887">
    <property type="term" value="F:ATP hydrolysis activity"/>
    <property type="evidence" value="ECO:0007669"/>
    <property type="project" value="RHEA"/>
</dbReference>
<dbReference type="SUPFAM" id="SSF48024">
    <property type="entry name" value="N-terminal domain of DnaB helicase"/>
    <property type="match status" value="1"/>
</dbReference>
<dbReference type="InterPro" id="IPR036185">
    <property type="entry name" value="DNA_heli_DnaB-like_N_sf"/>
</dbReference>
<evidence type="ECO:0000256" key="2">
    <source>
        <dbReference type="ARBA" id="ARBA00011643"/>
    </source>
</evidence>
<dbReference type="GO" id="GO:1990077">
    <property type="term" value="C:primosome complex"/>
    <property type="evidence" value="ECO:0007669"/>
    <property type="project" value="UniProtKB-UniRule"/>
</dbReference>
<dbReference type="EC" id="5.6.2.3" evidence="13 14"/>